<keyword evidence="2 5" id="KW-0812">Transmembrane</keyword>
<dbReference type="CDD" id="cd16914">
    <property type="entry name" value="EcfT"/>
    <property type="match status" value="1"/>
</dbReference>
<feature type="transmembrane region" description="Helical" evidence="5">
    <location>
        <begin position="141"/>
        <end position="160"/>
    </location>
</feature>
<comment type="caution">
    <text evidence="6">The sequence shown here is derived from an EMBL/GenBank/DDBJ whole genome shotgun (WGS) entry which is preliminary data.</text>
</comment>
<keyword evidence="4 5" id="KW-0472">Membrane</keyword>
<feature type="transmembrane region" description="Helical" evidence="5">
    <location>
        <begin position="234"/>
        <end position="252"/>
    </location>
</feature>
<dbReference type="eggNOG" id="COG0619">
    <property type="taxonomic scope" value="Bacteria"/>
</dbReference>
<evidence type="ECO:0000256" key="2">
    <source>
        <dbReference type="ARBA" id="ARBA00022692"/>
    </source>
</evidence>
<dbReference type="GeneID" id="301047777"/>
<dbReference type="STRING" id="1423780.FD05_GL000509"/>
<feature type="transmembrane region" description="Helical" evidence="5">
    <location>
        <begin position="104"/>
        <end position="129"/>
    </location>
</feature>
<keyword evidence="7" id="KW-1185">Reference proteome</keyword>
<evidence type="ECO:0000313" key="6">
    <source>
        <dbReference type="EMBL" id="GAD16194.1"/>
    </source>
</evidence>
<evidence type="ECO:0000256" key="1">
    <source>
        <dbReference type="ARBA" id="ARBA00004141"/>
    </source>
</evidence>
<feature type="transmembrane region" description="Helical" evidence="5">
    <location>
        <begin position="273"/>
        <end position="293"/>
    </location>
</feature>
<dbReference type="EMBL" id="BASH01000002">
    <property type="protein sequence ID" value="GAD16194.1"/>
    <property type="molecule type" value="Genomic_DNA"/>
</dbReference>
<gene>
    <name evidence="6" type="ORF">LOT_0732</name>
</gene>
<organism evidence="6 7">
    <name type="scientific">Lentilactobacillus otakiensis DSM 19908 = JCM 15040</name>
    <dbReference type="NCBI Taxonomy" id="1423780"/>
    <lineage>
        <taxon>Bacteria</taxon>
        <taxon>Bacillati</taxon>
        <taxon>Bacillota</taxon>
        <taxon>Bacilli</taxon>
        <taxon>Lactobacillales</taxon>
        <taxon>Lactobacillaceae</taxon>
        <taxon>Lentilactobacillus</taxon>
    </lineage>
</organism>
<proteinExistence type="predicted"/>
<evidence type="ECO:0000313" key="7">
    <source>
        <dbReference type="Proteomes" id="UP000016361"/>
    </source>
</evidence>
<feature type="transmembrane region" description="Helical" evidence="5">
    <location>
        <begin position="67"/>
        <end position="84"/>
    </location>
</feature>
<comment type="subcellular location">
    <subcellularLocation>
        <location evidence="1">Membrane</location>
        <topology evidence="1">Multi-pass membrane protein</topology>
    </subcellularLocation>
</comment>
<dbReference type="InterPro" id="IPR003339">
    <property type="entry name" value="ABC/ECF_trnsptr_transmembrane"/>
</dbReference>
<accession>S4NBV0</accession>
<name>S4NBV0_9LACO</name>
<dbReference type="RefSeq" id="WP_020280647.1">
    <property type="nucleotide sequence ID" value="NZ_AZED01000011.1"/>
</dbReference>
<evidence type="ECO:0000256" key="5">
    <source>
        <dbReference type="SAM" id="Phobius"/>
    </source>
</evidence>
<dbReference type="Proteomes" id="UP000016361">
    <property type="component" value="Unassembled WGS sequence"/>
</dbReference>
<dbReference type="PATRIC" id="fig|1423780.4.peg.508"/>
<evidence type="ECO:0000256" key="4">
    <source>
        <dbReference type="ARBA" id="ARBA00023136"/>
    </source>
</evidence>
<evidence type="ECO:0000256" key="3">
    <source>
        <dbReference type="ARBA" id="ARBA00022989"/>
    </source>
</evidence>
<reference evidence="7" key="1">
    <citation type="journal article" date="2013" name="Genome Announc.">
        <title>Draft Genome Sequence of D-Branched-Chain Amino Acid Producer Lactobacillus otakiensis JCM 15040T, Isolated from a Traditional Japanese Pickle.</title>
        <authorList>
            <person name="Doi K."/>
            <person name="Mori K."/>
            <person name="Mutaguchi Y."/>
            <person name="Tashiro K."/>
            <person name="Fujino Y."/>
            <person name="Ohmori T."/>
            <person name="Kuhara S."/>
            <person name="Ohshima T."/>
        </authorList>
    </citation>
    <scope>NUCLEOTIDE SEQUENCE [LARGE SCALE GENOMIC DNA]</scope>
    <source>
        <strain evidence="7">JCM 15040</strain>
    </source>
</reference>
<dbReference type="AlphaFoldDB" id="S4NBV0"/>
<dbReference type="GO" id="GO:0005886">
    <property type="term" value="C:plasma membrane"/>
    <property type="evidence" value="ECO:0007669"/>
    <property type="project" value="UniProtKB-ARBA"/>
</dbReference>
<sequence>MNKFPIRMTFFYQLHPAAAAVYFLEVIIALLLFNHVAVAIAGLVGLTMTSLMYLGKSTVWRQFKMNLILFITIVLFNCLLNQRFGPILWQLPLGSLTFKLTLPALTYGIVMGLMLVEMLMIFNLLNAILPANKLVYVFSPVAPKLGLLVVISTNLVKAFVRNFHQLSMLQKTRNVDLAVGSVSVRVKNGGRLLQILLEDSLASGMETARLMDARGFGAAKRTHYHTYRWQGTDWLYLLWAGAIFTGIVAARVNQIGWSGSVRQFTAFWQGGDILVVGLLSLLLILPLLAEGVYRLCTN</sequence>
<protein>
    <submittedName>
        <fullName evidence="6">Cobalt ABC transporter permease CbiQ</fullName>
    </submittedName>
</protein>
<dbReference type="OrthoDB" id="2039442at2"/>
<keyword evidence="3 5" id="KW-1133">Transmembrane helix</keyword>